<dbReference type="AlphaFoldDB" id="A0AAD4BC51"/>
<reference evidence="2" key="1">
    <citation type="submission" date="2019-10" db="EMBL/GenBank/DDBJ databases">
        <authorList>
            <consortium name="DOE Joint Genome Institute"/>
            <person name="Kuo A."/>
            <person name="Miyauchi S."/>
            <person name="Kiss E."/>
            <person name="Drula E."/>
            <person name="Kohler A."/>
            <person name="Sanchez-Garcia M."/>
            <person name="Andreopoulos B."/>
            <person name="Barry K.W."/>
            <person name="Bonito G."/>
            <person name="Buee M."/>
            <person name="Carver A."/>
            <person name="Chen C."/>
            <person name="Cichocki N."/>
            <person name="Clum A."/>
            <person name="Culley D."/>
            <person name="Crous P.W."/>
            <person name="Fauchery L."/>
            <person name="Girlanda M."/>
            <person name="Hayes R."/>
            <person name="Keri Z."/>
            <person name="LaButti K."/>
            <person name="Lipzen A."/>
            <person name="Lombard V."/>
            <person name="Magnuson J."/>
            <person name="Maillard F."/>
            <person name="Morin E."/>
            <person name="Murat C."/>
            <person name="Nolan M."/>
            <person name="Ohm R."/>
            <person name="Pangilinan J."/>
            <person name="Pereira M."/>
            <person name="Perotto S."/>
            <person name="Peter M."/>
            <person name="Riley R."/>
            <person name="Sitrit Y."/>
            <person name="Stielow B."/>
            <person name="Szollosi G."/>
            <person name="Zifcakova L."/>
            <person name="Stursova M."/>
            <person name="Spatafora J.W."/>
            <person name="Tedersoo L."/>
            <person name="Vaario L.-M."/>
            <person name="Yamada A."/>
            <person name="Yan M."/>
            <person name="Wang P."/>
            <person name="Xu J."/>
            <person name="Bruns T."/>
            <person name="Baldrian P."/>
            <person name="Vilgalys R."/>
            <person name="Henrissat B."/>
            <person name="Grigoriev I.V."/>
            <person name="Hibbett D."/>
            <person name="Nagy L.G."/>
            <person name="Martin F.M."/>
        </authorList>
    </citation>
    <scope>NUCLEOTIDE SEQUENCE</scope>
    <source>
        <strain evidence="2">BED1</strain>
    </source>
</reference>
<name>A0AAD4BC51_BOLED</name>
<feature type="compositionally biased region" description="Basic and acidic residues" evidence="1">
    <location>
        <begin position="1"/>
        <end position="10"/>
    </location>
</feature>
<evidence type="ECO:0000256" key="1">
    <source>
        <dbReference type="SAM" id="MobiDB-lite"/>
    </source>
</evidence>
<dbReference type="InterPro" id="IPR041078">
    <property type="entry name" value="Plavaka"/>
</dbReference>
<keyword evidence="3" id="KW-1185">Reference proteome</keyword>
<dbReference type="Pfam" id="PF18759">
    <property type="entry name" value="Plavaka"/>
    <property type="match status" value="1"/>
</dbReference>
<protein>
    <submittedName>
        <fullName evidence="2">Uncharacterized protein</fullName>
    </submittedName>
</protein>
<feature type="region of interest" description="Disordered" evidence="1">
    <location>
        <begin position="1"/>
        <end position="57"/>
    </location>
</feature>
<dbReference type="Proteomes" id="UP001194468">
    <property type="component" value="Unassembled WGS sequence"/>
</dbReference>
<proteinExistence type="predicted"/>
<sequence length="932" mass="106576">MRVAHPDPPRRQLPPVFHPPGLEENERENEEDEYEADEFSAISSESEPVNPELHAPSPAVDVDAEFYGPGDRLYRNYHKQLNGCPPAQNDKDSNNWAPFENRTQFETAELLYTRVQMSAPQIDAILALWASTLVKHNDSPPFVNWRDLYQTIDKSPYGDVNWQRFKVQYTGEKPPIAPPPWMEQTFEVWHRDVREVVHSMLANPGFRDEIDLRPFREFATDGDVRQYQDFMSGNWVWDQADIISEDPTTHGSTFVPIILGSDKTTVSVGTGNNEFYPLYLSIGNVRNNVRRAHRDALVLIGFLAIPKTTKEHASDPAFRKFRRQLFHSSLSTILDPLKHAMSTPEVVKFGDGYFRRVIYGLGPYIADYEEQALLSCIVRGWCARCRATRNDLDADALTRSRAFTEALCAENISLDIMWDEYGIVGDLVPFTNDFPRADIYRLIAPDILHQLIKGCFKDHLVDWVEAYLKAVYGTKGAQCRLDDIDRRIAAVAPFAGLRRFPQGRGFKQWTGDDSKALMKVYIAAIEGHVPQDIVRTFRAFLEFCYMARRYIISENTLVEMQEALDRFHHYREVFRSGDYTVVNTFSLPRQHAAKHYPELIRLFGAPNGLCSSITECKHIKAVKQPYRRSSKYKALGQILLTNQRLDKLAACRVEFEARGMLQGTCLSSALKCVGLLVPAALPENEGEVDNGDANPKYDNDEFDTDDLPTDLSHQVQLATTPQRNRARTVMGLAEEIGVPVSDLLRRFLHQQLYPNDNQDQPQISVFNSASVRFYALSDISGLGGMRTEYVRSAPNWRNEGSRRDCVFILDDVEPRKISMHVLSIARVFAFFSFKFRGALYQCAVIWWFNKIDDGPDEDTGMWMVRPSYLPNHSPRYAIVDIKSIYRAAHLIPIYGKHFIRTDLTPHDSYDAFRAFYVNKYGDHHAFEIASGS</sequence>
<gene>
    <name evidence="2" type="ORF">L210DRAFT_3616149</name>
</gene>
<accession>A0AAD4BC51</accession>
<evidence type="ECO:0000313" key="3">
    <source>
        <dbReference type="Proteomes" id="UP001194468"/>
    </source>
</evidence>
<feature type="compositionally biased region" description="Acidic residues" evidence="1">
    <location>
        <begin position="23"/>
        <end position="38"/>
    </location>
</feature>
<reference evidence="2" key="2">
    <citation type="journal article" date="2020" name="Nat. Commun.">
        <title>Large-scale genome sequencing of mycorrhizal fungi provides insights into the early evolution of symbiotic traits.</title>
        <authorList>
            <person name="Miyauchi S."/>
            <person name="Kiss E."/>
            <person name="Kuo A."/>
            <person name="Drula E."/>
            <person name="Kohler A."/>
            <person name="Sanchez-Garcia M."/>
            <person name="Morin E."/>
            <person name="Andreopoulos B."/>
            <person name="Barry K.W."/>
            <person name="Bonito G."/>
            <person name="Buee M."/>
            <person name="Carver A."/>
            <person name="Chen C."/>
            <person name="Cichocki N."/>
            <person name="Clum A."/>
            <person name="Culley D."/>
            <person name="Crous P.W."/>
            <person name="Fauchery L."/>
            <person name="Girlanda M."/>
            <person name="Hayes R.D."/>
            <person name="Keri Z."/>
            <person name="LaButti K."/>
            <person name="Lipzen A."/>
            <person name="Lombard V."/>
            <person name="Magnuson J."/>
            <person name="Maillard F."/>
            <person name="Murat C."/>
            <person name="Nolan M."/>
            <person name="Ohm R.A."/>
            <person name="Pangilinan J."/>
            <person name="Pereira M.F."/>
            <person name="Perotto S."/>
            <person name="Peter M."/>
            <person name="Pfister S."/>
            <person name="Riley R."/>
            <person name="Sitrit Y."/>
            <person name="Stielow J.B."/>
            <person name="Szollosi G."/>
            <person name="Zifcakova L."/>
            <person name="Stursova M."/>
            <person name="Spatafora J.W."/>
            <person name="Tedersoo L."/>
            <person name="Vaario L.M."/>
            <person name="Yamada A."/>
            <person name="Yan M."/>
            <person name="Wang P."/>
            <person name="Xu J."/>
            <person name="Bruns T."/>
            <person name="Baldrian P."/>
            <person name="Vilgalys R."/>
            <person name="Dunand C."/>
            <person name="Henrissat B."/>
            <person name="Grigoriev I.V."/>
            <person name="Hibbett D."/>
            <person name="Nagy L.G."/>
            <person name="Martin F.M."/>
        </authorList>
    </citation>
    <scope>NUCLEOTIDE SEQUENCE</scope>
    <source>
        <strain evidence="2">BED1</strain>
    </source>
</reference>
<evidence type="ECO:0000313" key="2">
    <source>
        <dbReference type="EMBL" id="KAF8416781.1"/>
    </source>
</evidence>
<dbReference type="EMBL" id="WHUW01000242">
    <property type="protein sequence ID" value="KAF8416781.1"/>
    <property type="molecule type" value="Genomic_DNA"/>
</dbReference>
<comment type="caution">
    <text evidence="2">The sequence shown here is derived from an EMBL/GenBank/DDBJ whole genome shotgun (WGS) entry which is preliminary data.</text>
</comment>
<organism evidence="2 3">
    <name type="scientific">Boletus edulis BED1</name>
    <dbReference type="NCBI Taxonomy" id="1328754"/>
    <lineage>
        <taxon>Eukaryota</taxon>
        <taxon>Fungi</taxon>
        <taxon>Dikarya</taxon>
        <taxon>Basidiomycota</taxon>
        <taxon>Agaricomycotina</taxon>
        <taxon>Agaricomycetes</taxon>
        <taxon>Agaricomycetidae</taxon>
        <taxon>Boletales</taxon>
        <taxon>Boletineae</taxon>
        <taxon>Boletaceae</taxon>
        <taxon>Boletoideae</taxon>
        <taxon>Boletus</taxon>
    </lineage>
</organism>